<reference evidence="1" key="1">
    <citation type="submission" date="2019-02" db="EMBL/GenBank/DDBJ databases">
        <authorList>
            <person name="Gruber-Vodicka R. H."/>
            <person name="Seah K. B. B."/>
        </authorList>
    </citation>
    <scope>NUCLEOTIDE SEQUENCE</scope>
    <source>
        <strain evidence="1">BECK_DK161</strain>
    </source>
</reference>
<gene>
    <name evidence="1" type="ORF">BECKDK2373C_GA0170839_11046</name>
</gene>
<dbReference type="AlphaFoldDB" id="A0A450T8Y3"/>
<dbReference type="EMBL" id="CAADEY010000104">
    <property type="protein sequence ID" value="VFJ63155.1"/>
    <property type="molecule type" value="Genomic_DNA"/>
</dbReference>
<organism evidence="1">
    <name type="scientific">Candidatus Kentrum sp. DK</name>
    <dbReference type="NCBI Taxonomy" id="2126562"/>
    <lineage>
        <taxon>Bacteria</taxon>
        <taxon>Pseudomonadati</taxon>
        <taxon>Pseudomonadota</taxon>
        <taxon>Gammaproteobacteria</taxon>
        <taxon>Candidatus Kentrum</taxon>
    </lineage>
</organism>
<name>A0A450T8Y3_9GAMM</name>
<accession>A0A450T8Y3</accession>
<proteinExistence type="predicted"/>
<protein>
    <recommendedName>
        <fullName evidence="2">DUF5615 domain-containing protein</fullName>
    </recommendedName>
</protein>
<sequence length="42" mass="4863">MKFLVDAQLPRRLAGWLCTQGFDVISSARFIELSRNELTIHE</sequence>
<evidence type="ECO:0000313" key="1">
    <source>
        <dbReference type="EMBL" id="VFJ63155.1"/>
    </source>
</evidence>
<evidence type="ECO:0008006" key="2">
    <source>
        <dbReference type="Google" id="ProtNLM"/>
    </source>
</evidence>